<dbReference type="CDD" id="cd16529">
    <property type="entry name" value="RING-HC_RAD18"/>
    <property type="match status" value="1"/>
</dbReference>
<comment type="subunit">
    <text evidence="17 20">Interacts with E2 UBC2, forming a complex with ubiquitin ligase activity.</text>
</comment>
<feature type="domain" description="RING-type" evidence="22">
    <location>
        <begin position="30"/>
        <end position="68"/>
    </location>
</feature>
<dbReference type="HOGENOM" id="CLU_028491_1_0_1"/>
<evidence type="ECO:0000256" key="5">
    <source>
        <dbReference type="ARBA" id="ARBA00012483"/>
    </source>
</evidence>
<dbReference type="UniPathway" id="UPA00143"/>
<dbReference type="InterPro" id="IPR001841">
    <property type="entry name" value="Znf_RING"/>
</dbReference>
<feature type="compositionally biased region" description="Polar residues" evidence="21">
    <location>
        <begin position="148"/>
        <end position="161"/>
    </location>
</feature>
<dbReference type="InterPro" id="IPR006642">
    <property type="entry name" value="Rad18_UBZ4"/>
</dbReference>
<feature type="domain" description="UBZ4-type" evidence="24">
    <location>
        <begin position="193"/>
        <end position="220"/>
    </location>
</feature>
<evidence type="ECO:0000259" key="22">
    <source>
        <dbReference type="PROSITE" id="PS50089"/>
    </source>
</evidence>
<dbReference type="EC" id="2.3.2.27" evidence="5 20"/>
<dbReference type="InterPro" id="IPR003034">
    <property type="entry name" value="SAP_dom"/>
</dbReference>
<reference evidence="25 26" key="1">
    <citation type="submission" date="2015-01" db="EMBL/GenBank/DDBJ databases">
        <title>The Genome Sequence of Exophiala spinifera CBS89968.</title>
        <authorList>
            <consortium name="The Broad Institute Genomics Platform"/>
            <person name="Cuomo C."/>
            <person name="de Hoog S."/>
            <person name="Gorbushina A."/>
            <person name="Stielow B."/>
            <person name="Teixiera M."/>
            <person name="Abouelleil A."/>
            <person name="Chapman S.B."/>
            <person name="Priest M."/>
            <person name="Young S.K."/>
            <person name="Wortman J."/>
            <person name="Nusbaum C."/>
            <person name="Birren B."/>
        </authorList>
    </citation>
    <scope>NUCLEOTIDE SEQUENCE [LARGE SCALE GENOMIC DNA]</scope>
    <source>
        <strain evidence="25 26">CBS 89968</strain>
    </source>
</reference>
<evidence type="ECO:0000256" key="4">
    <source>
        <dbReference type="ARBA" id="ARBA00009506"/>
    </source>
</evidence>
<keyword evidence="11 20" id="KW-0833">Ubl conjugation pathway</keyword>
<feature type="compositionally biased region" description="Acidic residues" evidence="21">
    <location>
        <begin position="162"/>
        <end position="175"/>
    </location>
</feature>
<evidence type="ECO:0000256" key="21">
    <source>
        <dbReference type="SAM" id="MobiDB-lite"/>
    </source>
</evidence>
<comment type="catalytic activity">
    <reaction evidence="1 20">
        <text>S-ubiquitinyl-[E2 ubiquitin-conjugating enzyme]-L-cysteine + [acceptor protein]-L-lysine = [E2 ubiquitin-conjugating enzyme]-L-cysteine + N(6)-ubiquitinyl-[acceptor protein]-L-lysine.</text>
        <dbReference type="EC" id="2.3.2.27"/>
    </reaction>
</comment>
<dbReference type="Gene3D" id="3.30.160.60">
    <property type="entry name" value="Classic Zinc Finger"/>
    <property type="match status" value="1"/>
</dbReference>
<evidence type="ECO:0000313" key="25">
    <source>
        <dbReference type="EMBL" id="KIW21505.1"/>
    </source>
</evidence>
<keyword evidence="10 18" id="KW-0863">Zinc-finger</keyword>
<dbReference type="InterPro" id="IPR013083">
    <property type="entry name" value="Znf_RING/FYVE/PHD"/>
</dbReference>
<evidence type="ECO:0000256" key="6">
    <source>
        <dbReference type="ARBA" id="ARBA00015551"/>
    </source>
</evidence>
<evidence type="ECO:0000256" key="19">
    <source>
        <dbReference type="PROSITE-ProRule" id="PRU01256"/>
    </source>
</evidence>
<dbReference type="GeneID" id="27329168"/>
<dbReference type="GO" id="GO:0008270">
    <property type="term" value="F:zinc ion binding"/>
    <property type="evidence" value="ECO:0007669"/>
    <property type="project" value="UniProtKB-KW"/>
</dbReference>
<dbReference type="Pfam" id="PF13923">
    <property type="entry name" value="zf-C3HC4_2"/>
    <property type="match status" value="1"/>
</dbReference>
<keyword evidence="9 19" id="KW-0227">DNA damage</keyword>
<dbReference type="PROSITE" id="PS50089">
    <property type="entry name" value="ZF_RING_2"/>
    <property type="match status" value="1"/>
</dbReference>
<keyword evidence="12 20" id="KW-0862">Zinc</keyword>
<evidence type="ECO:0000256" key="9">
    <source>
        <dbReference type="ARBA" id="ARBA00022763"/>
    </source>
</evidence>
<evidence type="ECO:0000256" key="13">
    <source>
        <dbReference type="ARBA" id="ARBA00023125"/>
    </source>
</evidence>
<dbReference type="SMART" id="SM00184">
    <property type="entry name" value="RING"/>
    <property type="match status" value="1"/>
</dbReference>
<evidence type="ECO:0000256" key="10">
    <source>
        <dbReference type="ARBA" id="ARBA00022771"/>
    </source>
</evidence>
<protein>
    <recommendedName>
        <fullName evidence="6 20">Postreplication repair E3 ubiquitin-protein ligase RAD18</fullName>
        <ecNumber evidence="5 20">2.3.2.27</ecNumber>
    </recommendedName>
    <alternativeName>
        <fullName evidence="20">RING-type E3 ubiquitin transferase RAD18</fullName>
    </alternativeName>
</protein>
<evidence type="ECO:0000256" key="3">
    <source>
        <dbReference type="ARBA" id="ARBA00004906"/>
    </source>
</evidence>
<evidence type="ECO:0000256" key="15">
    <source>
        <dbReference type="ARBA" id="ARBA00023242"/>
    </source>
</evidence>
<dbReference type="GO" id="GO:0003697">
    <property type="term" value="F:single-stranded DNA binding"/>
    <property type="evidence" value="ECO:0007669"/>
    <property type="project" value="UniProtKB-UniRule"/>
</dbReference>
<name>A0A0D2BSY6_9EURO</name>
<evidence type="ECO:0000256" key="2">
    <source>
        <dbReference type="ARBA" id="ARBA00004123"/>
    </source>
</evidence>
<dbReference type="InterPro" id="IPR004580">
    <property type="entry name" value="Rad18_fungi"/>
</dbReference>
<dbReference type="InterPro" id="IPR017907">
    <property type="entry name" value="Znf_RING_CS"/>
</dbReference>
<dbReference type="OrthoDB" id="9049620at2759"/>
<dbReference type="VEuPathDB" id="FungiDB:PV08_02085"/>
<dbReference type="PROSITE" id="PS50800">
    <property type="entry name" value="SAP"/>
    <property type="match status" value="1"/>
</dbReference>
<gene>
    <name evidence="25" type="ORF">PV08_02085</name>
</gene>
<organism evidence="25 26">
    <name type="scientific">Exophiala spinifera</name>
    <dbReference type="NCBI Taxonomy" id="91928"/>
    <lineage>
        <taxon>Eukaryota</taxon>
        <taxon>Fungi</taxon>
        <taxon>Dikarya</taxon>
        <taxon>Ascomycota</taxon>
        <taxon>Pezizomycotina</taxon>
        <taxon>Eurotiomycetes</taxon>
        <taxon>Chaetothyriomycetidae</taxon>
        <taxon>Chaetothyriales</taxon>
        <taxon>Herpotrichiellaceae</taxon>
        <taxon>Exophiala</taxon>
    </lineage>
</organism>
<evidence type="ECO:0000259" key="23">
    <source>
        <dbReference type="PROSITE" id="PS50800"/>
    </source>
</evidence>
<keyword evidence="8 20" id="KW-0479">Metal-binding</keyword>
<evidence type="ECO:0000256" key="17">
    <source>
        <dbReference type="ARBA" id="ARBA00066140"/>
    </source>
</evidence>
<dbReference type="NCBIfam" id="TIGR00599">
    <property type="entry name" value="rad18"/>
    <property type="match status" value="1"/>
</dbReference>
<accession>A0A0D2BSY6</accession>
<dbReference type="GO" id="GO:0005634">
    <property type="term" value="C:nucleus"/>
    <property type="evidence" value="ECO:0007669"/>
    <property type="project" value="UniProtKB-SubCell"/>
</dbReference>
<evidence type="ECO:0000313" key="26">
    <source>
        <dbReference type="Proteomes" id="UP000053328"/>
    </source>
</evidence>
<feature type="domain" description="SAP" evidence="23">
    <location>
        <begin position="263"/>
        <end position="297"/>
    </location>
</feature>
<dbReference type="GO" id="GO:0061630">
    <property type="term" value="F:ubiquitin protein ligase activity"/>
    <property type="evidence" value="ECO:0007669"/>
    <property type="project" value="UniProtKB-UniRule"/>
</dbReference>
<dbReference type="RefSeq" id="XP_016241721.1">
    <property type="nucleotide sequence ID" value="XM_016376445.1"/>
</dbReference>
<evidence type="ECO:0000256" key="14">
    <source>
        <dbReference type="ARBA" id="ARBA00023204"/>
    </source>
</evidence>
<keyword evidence="15 20" id="KW-0539">Nucleus</keyword>
<evidence type="ECO:0000256" key="16">
    <source>
        <dbReference type="ARBA" id="ARBA00054102"/>
    </source>
</evidence>
<dbReference type="SMART" id="SM00734">
    <property type="entry name" value="ZnF_Rad18"/>
    <property type="match status" value="1"/>
</dbReference>
<dbReference type="SUPFAM" id="SSF57850">
    <property type="entry name" value="RING/U-box"/>
    <property type="match status" value="1"/>
</dbReference>
<feature type="region of interest" description="Disordered" evidence="21">
    <location>
        <begin position="428"/>
        <end position="478"/>
    </location>
</feature>
<dbReference type="STRING" id="91928.A0A0D2BSY6"/>
<dbReference type="FunFam" id="3.30.40.10:FF:000172">
    <property type="entry name" value="E3 ubiquitin-protein ligase RAD18"/>
    <property type="match status" value="1"/>
</dbReference>
<dbReference type="GO" id="GO:0006301">
    <property type="term" value="P:DNA damage tolerance"/>
    <property type="evidence" value="ECO:0007669"/>
    <property type="project" value="InterPro"/>
</dbReference>
<keyword evidence="7 20" id="KW-0808">Transferase</keyword>
<dbReference type="PROSITE" id="PS00518">
    <property type="entry name" value="ZF_RING_1"/>
    <property type="match status" value="1"/>
</dbReference>
<feature type="region of interest" description="Disordered" evidence="21">
    <location>
        <begin position="110"/>
        <end position="191"/>
    </location>
</feature>
<dbReference type="GO" id="GO:0006281">
    <property type="term" value="P:DNA repair"/>
    <property type="evidence" value="ECO:0007669"/>
    <property type="project" value="UniProtKB-KW"/>
</dbReference>
<evidence type="ECO:0000256" key="20">
    <source>
        <dbReference type="RuleBase" id="RU368093"/>
    </source>
</evidence>
<sequence length="478" mass="52769">MPEPYEVTDSTDWLPTPLAALAPLDSSLRCRVCKDFFTTPMMTSCSHTFCSLCIRRYLSQEGRCPACRESDQEVKLRRNWVVEELVANFTASRKGLLTFATDAAVSRSELQAADSERPRKRRRIVTQTTTNGVGRRSTRSQTKKNAEGASQQSAPSTQVTIEDSEEGSVYEDDDDVPKSPHFKADNEEPNDGLVACPCCHRRMKETLINAHLDKCVMGESTTPIDSGSSPAPPTRAQNATPVTLAYTQQKPLKQNDRLPFINYNLLAETGLRKKLRDLGIPSHGSKELMRKRHTEWVNLWNANCDSSNPVTKRQLLSDLRVWEDTLGRQMEKPPNTGFMSKDFDRDSHVKSQKSNFDELIKQARQRVSATKEKAPETAPNGAVPLVTASGPGSVSVPAEGDPAAAASLHQLVESEQVPADSEVVMFGNAEQQQDPDAKATGLSKSLNEASEPPEEGGLEVRMDPLEVVQKPATGRFFN</sequence>
<dbReference type="PANTHER" id="PTHR14134:SF2">
    <property type="entry name" value="E3 UBIQUITIN-PROTEIN LIGASE RAD18"/>
    <property type="match status" value="1"/>
</dbReference>
<evidence type="ECO:0000256" key="1">
    <source>
        <dbReference type="ARBA" id="ARBA00000900"/>
    </source>
</evidence>
<proteinExistence type="inferred from homology"/>
<dbReference type="PANTHER" id="PTHR14134">
    <property type="entry name" value="E3 UBIQUITIN-PROTEIN LIGASE RAD18"/>
    <property type="match status" value="1"/>
</dbReference>
<evidence type="ECO:0000256" key="18">
    <source>
        <dbReference type="PROSITE-ProRule" id="PRU00175"/>
    </source>
</evidence>
<comment type="similarity">
    <text evidence="4 20">Belongs to the RAD18 family.</text>
</comment>
<evidence type="ECO:0000256" key="8">
    <source>
        <dbReference type="ARBA" id="ARBA00022723"/>
    </source>
</evidence>
<evidence type="ECO:0000256" key="12">
    <source>
        <dbReference type="ARBA" id="ARBA00022833"/>
    </source>
</evidence>
<evidence type="ECO:0000256" key="7">
    <source>
        <dbReference type="ARBA" id="ARBA00022679"/>
    </source>
</evidence>
<comment type="pathway">
    <text evidence="3 20">Protein modification; protein ubiquitination.</text>
</comment>
<keyword evidence="14 19" id="KW-0234">DNA repair</keyword>
<keyword evidence="13 20" id="KW-0238">DNA-binding</keyword>
<comment type="function">
    <text evidence="16 20">E3 RING-finger protein, member of the UBC2/RAD6 epistasis group. Associates to the E2 ubiquitin conjugating enzyme UBC2/RAD6 to form the UBC2-RAD18 ubiquitin ligase complex involved in postreplicative repair (PRR) of damaged DNA.</text>
</comment>
<keyword evidence="26" id="KW-1185">Reference proteome</keyword>
<comment type="subcellular location">
    <subcellularLocation>
        <location evidence="2 20">Nucleus</location>
    </subcellularLocation>
</comment>
<dbReference type="SMART" id="SM00513">
    <property type="entry name" value="SAP"/>
    <property type="match status" value="1"/>
</dbReference>
<dbReference type="EMBL" id="KN847492">
    <property type="protein sequence ID" value="KIW21505.1"/>
    <property type="molecule type" value="Genomic_DNA"/>
</dbReference>
<evidence type="ECO:0000259" key="24">
    <source>
        <dbReference type="PROSITE" id="PS51908"/>
    </source>
</evidence>
<dbReference type="Proteomes" id="UP000053328">
    <property type="component" value="Unassembled WGS sequence"/>
</dbReference>
<dbReference type="Gene3D" id="3.30.40.10">
    <property type="entry name" value="Zinc/RING finger domain, C3HC4 (zinc finger)"/>
    <property type="match status" value="1"/>
</dbReference>
<dbReference type="AlphaFoldDB" id="A0A0D2BSY6"/>
<dbReference type="GO" id="GO:0097505">
    <property type="term" value="C:Rad6-Rad18 complex"/>
    <property type="evidence" value="ECO:0007669"/>
    <property type="project" value="TreeGrafter"/>
</dbReference>
<dbReference type="GO" id="GO:0006513">
    <property type="term" value="P:protein monoubiquitination"/>
    <property type="evidence" value="ECO:0007669"/>
    <property type="project" value="InterPro"/>
</dbReference>
<feature type="compositionally biased region" description="Basic and acidic residues" evidence="21">
    <location>
        <begin position="176"/>
        <end position="186"/>
    </location>
</feature>
<evidence type="ECO:0000256" key="11">
    <source>
        <dbReference type="ARBA" id="ARBA00022786"/>
    </source>
</evidence>
<dbReference type="InterPro" id="IPR039577">
    <property type="entry name" value="Rad18"/>
</dbReference>
<dbReference type="PROSITE" id="PS51908">
    <property type="entry name" value="ZF_UBZ4"/>
    <property type="match status" value="1"/>
</dbReference>